<evidence type="ECO:0000313" key="9">
    <source>
        <dbReference type="Proteomes" id="UP000004893"/>
    </source>
</evidence>
<comment type="similarity">
    <text evidence="2">Belongs to the GtrA family.</text>
</comment>
<keyword evidence="4 6" id="KW-1133">Transmembrane helix</keyword>
<evidence type="ECO:0000313" key="8">
    <source>
        <dbReference type="EMBL" id="EEG73573.1"/>
    </source>
</evidence>
<feature type="transmembrane region" description="Helical" evidence="6">
    <location>
        <begin position="81"/>
        <end position="108"/>
    </location>
</feature>
<keyword evidence="9" id="KW-1185">Reference proteome</keyword>
<accession>C0C2E9</accession>
<protein>
    <submittedName>
        <fullName evidence="8">GtrA-like protein</fullName>
    </submittedName>
</protein>
<proteinExistence type="inferred from homology"/>
<keyword evidence="3 6" id="KW-0812">Transmembrane</keyword>
<feature type="transmembrane region" description="Helical" evidence="6">
    <location>
        <begin position="42"/>
        <end position="60"/>
    </location>
</feature>
<dbReference type="EMBL" id="ABYI02000023">
    <property type="protein sequence ID" value="EEG73573.1"/>
    <property type="molecule type" value="Genomic_DNA"/>
</dbReference>
<feature type="transmembrane region" description="Helical" evidence="6">
    <location>
        <begin position="12"/>
        <end position="36"/>
    </location>
</feature>
<dbReference type="HOGENOM" id="CLU_083873_1_1_9"/>
<dbReference type="Proteomes" id="UP000004893">
    <property type="component" value="Unassembled WGS sequence"/>
</dbReference>
<dbReference type="InterPro" id="IPR007267">
    <property type="entry name" value="GtrA_DPMS_TM"/>
</dbReference>
<dbReference type="GO" id="GO:0000271">
    <property type="term" value="P:polysaccharide biosynthetic process"/>
    <property type="evidence" value="ECO:0007669"/>
    <property type="project" value="InterPro"/>
</dbReference>
<evidence type="ECO:0000256" key="3">
    <source>
        <dbReference type="ARBA" id="ARBA00022692"/>
    </source>
</evidence>
<dbReference type="STRING" id="553973.CLOHYLEM_06255"/>
<sequence length="146" mass="16802">MKRLRSILINKETFSYIVFGALTTLVNFIVFIGFNYIMGRQYYLLSNIFSFIAATLFAFITNKQFVFESKEWKAGIVIKEAISFVSARIGTFLLVEELGLLFAVQVIQVGRFQFYLLDGILIAKIILAFTAVLLNYILSKYFIFKT</sequence>
<dbReference type="GO" id="GO:0005886">
    <property type="term" value="C:plasma membrane"/>
    <property type="evidence" value="ECO:0007669"/>
    <property type="project" value="TreeGrafter"/>
</dbReference>
<gene>
    <name evidence="8" type="ORF">CLOHYLEM_06255</name>
</gene>
<evidence type="ECO:0000259" key="7">
    <source>
        <dbReference type="Pfam" id="PF04138"/>
    </source>
</evidence>
<dbReference type="InterPro" id="IPR051401">
    <property type="entry name" value="GtrA_CellWall_Glycosyl"/>
</dbReference>
<keyword evidence="5 6" id="KW-0472">Membrane</keyword>
<dbReference type="RefSeq" id="WP_006443607.1">
    <property type="nucleotide sequence ID" value="NZ_CP036524.1"/>
</dbReference>
<evidence type="ECO:0000256" key="2">
    <source>
        <dbReference type="ARBA" id="ARBA00009399"/>
    </source>
</evidence>
<evidence type="ECO:0000256" key="6">
    <source>
        <dbReference type="SAM" id="Phobius"/>
    </source>
</evidence>
<reference evidence="8" key="1">
    <citation type="submission" date="2009-02" db="EMBL/GenBank/DDBJ databases">
        <authorList>
            <person name="Fulton L."/>
            <person name="Clifton S."/>
            <person name="Fulton B."/>
            <person name="Xu J."/>
            <person name="Minx P."/>
            <person name="Pepin K.H."/>
            <person name="Johnson M."/>
            <person name="Bhonagiri V."/>
            <person name="Nash W.E."/>
            <person name="Mardis E.R."/>
            <person name="Wilson R.K."/>
        </authorList>
    </citation>
    <scope>NUCLEOTIDE SEQUENCE [LARGE SCALE GENOMIC DNA]</scope>
    <source>
        <strain evidence="8">DSM 15053</strain>
    </source>
</reference>
<feature type="transmembrane region" description="Helical" evidence="6">
    <location>
        <begin position="114"/>
        <end position="138"/>
    </location>
</feature>
<dbReference type="Pfam" id="PF04138">
    <property type="entry name" value="GtrA_DPMS_TM"/>
    <property type="match status" value="1"/>
</dbReference>
<dbReference type="PANTHER" id="PTHR38459">
    <property type="entry name" value="PROPHAGE BACTOPRENOL-LINKED GLUCOSE TRANSLOCASE HOMOLOG"/>
    <property type="match status" value="1"/>
</dbReference>
<name>C0C2E9_9FIRM</name>
<evidence type="ECO:0000256" key="1">
    <source>
        <dbReference type="ARBA" id="ARBA00004141"/>
    </source>
</evidence>
<dbReference type="OrthoDB" id="361483at2"/>
<evidence type="ECO:0000256" key="5">
    <source>
        <dbReference type="ARBA" id="ARBA00023136"/>
    </source>
</evidence>
<reference evidence="8" key="2">
    <citation type="submission" date="2013-06" db="EMBL/GenBank/DDBJ databases">
        <title>Draft genome sequence of Clostridium hylemonae (DSM 15053).</title>
        <authorList>
            <person name="Sudarsanam P."/>
            <person name="Ley R."/>
            <person name="Guruge J."/>
            <person name="Turnbaugh P.J."/>
            <person name="Mahowald M."/>
            <person name="Liep D."/>
            <person name="Gordon J."/>
        </authorList>
    </citation>
    <scope>NUCLEOTIDE SEQUENCE</scope>
    <source>
        <strain evidence="8">DSM 15053</strain>
    </source>
</reference>
<comment type="caution">
    <text evidence="8">The sequence shown here is derived from an EMBL/GenBank/DDBJ whole genome shotgun (WGS) entry which is preliminary data.</text>
</comment>
<dbReference type="eggNOG" id="COG2246">
    <property type="taxonomic scope" value="Bacteria"/>
</dbReference>
<dbReference type="AlphaFoldDB" id="C0C2E9"/>
<evidence type="ECO:0000256" key="4">
    <source>
        <dbReference type="ARBA" id="ARBA00022989"/>
    </source>
</evidence>
<comment type="subcellular location">
    <subcellularLocation>
        <location evidence="1">Membrane</location>
        <topology evidence="1">Multi-pass membrane protein</topology>
    </subcellularLocation>
</comment>
<dbReference type="PANTHER" id="PTHR38459:SF5">
    <property type="entry name" value="CELL WALL TEICHOIC ACID GLYCOSYLATION PROTEIN GTCA"/>
    <property type="match status" value="1"/>
</dbReference>
<organism evidence="8 9">
    <name type="scientific">[Clostridium] hylemonae DSM 15053</name>
    <dbReference type="NCBI Taxonomy" id="553973"/>
    <lineage>
        <taxon>Bacteria</taxon>
        <taxon>Bacillati</taxon>
        <taxon>Bacillota</taxon>
        <taxon>Clostridia</taxon>
        <taxon>Lachnospirales</taxon>
        <taxon>Lachnospiraceae</taxon>
    </lineage>
</organism>
<feature type="domain" description="GtrA/DPMS transmembrane" evidence="7">
    <location>
        <begin position="16"/>
        <end position="144"/>
    </location>
</feature>